<proteinExistence type="predicted"/>
<organism evidence="1 2">
    <name type="scientific">Desulfonema magnum</name>
    <dbReference type="NCBI Taxonomy" id="45655"/>
    <lineage>
        <taxon>Bacteria</taxon>
        <taxon>Pseudomonadati</taxon>
        <taxon>Thermodesulfobacteriota</taxon>
        <taxon>Desulfobacteria</taxon>
        <taxon>Desulfobacterales</taxon>
        <taxon>Desulfococcaceae</taxon>
        <taxon>Desulfonema</taxon>
    </lineage>
</organism>
<sequence>MPLTRKTFRTGLQTPSGKAGFVLSEKLNCQRKYSDLVPTLPSGNEINF</sequence>
<dbReference type="Proteomes" id="UP000663722">
    <property type="component" value="Chromosome"/>
</dbReference>
<evidence type="ECO:0000313" key="2">
    <source>
        <dbReference type="Proteomes" id="UP000663722"/>
    </source>
</evidence>
<protein>
    <submittedName>
        <fullName evidence="1">Uncharacterized protein</fullName>
    </submittedName>
</protein>
<dbReference type="KEGG" id="dmm:dnm_008590"/>
<dbReference type="EMBL" id="CP061800">
    <property type="protein sequence ID" value="QTA84856.1"/>
    <property type="molecule type" value="Genomic_DNA"/>
</dbReference>
<name>A0A975BG82_9BACT</name>
<gene>
    <name evidence="1" type="ORF">dnm_008590</name>
</gene>
<accession>A0A975BG82</accession>
<keyword evidence="2" id="KW-1185">Reference proteome</keyword>
<evidence type="ECO:0000313" key="1">
    <source>
        <dbReference type="EMBL" id="QTA84856.1"/>
    </source>
</evidence>
<reference evidence="1" key="1">
    <citation type="journal article" date="2021" name="Microb. Physiol.">
        <title>Proteogenomic Insights into the Physiology of Marine, Sulfate-Reducing, Filamentous Desulfonema limicola and Desulfonema magnum.</title>
        <authorList>
            <person name="Schnaars V."/>
            <person name="Wohlbrand L."/>
            <person name="Scheve S."/>
            <person name="Hinrichs C."/>
            <person name="Reinhardt R."/>
            <person name="Rabus R."/>
        </authorList>
    </citation>
    <scope>NUCLEOTIDE SEQUENCE</scope>
    <source>
        <strain evidence="1">4be13</strain>
    </source>
</reference>
<dbReference type="AlphaFoldDB" id="A0A975BG82"/>